<sequence length="179" mass="19448">MSRVGKKLINVPANVQVTFDGGNCKVKGPKGELTCAVSDEITHHLNGSELTFSRSSDDKKVRSVHGLTRATIAWMVEGVSNGFTRNLQIEGVGYKVEMRGKNLLLNLGFSHPILFIPPDGVEFAVASPTVFAVKGVNKQLVGEVAAKVRKLRPPEPYKGKGIRYEGEYIRRKAGKSAGK</sequence>
<dbReference type="PANTHER" id="PTHR11655">
    <property type="entry name" value="60S/50S RIBOSOMAL PROTEIN L6/L9"/>
    <property type="match status" value="1"/>
</dbReference>
<dbReference type="InterPro" id="IPR019906">
    <property type="entry name" value="Ribosomal_uL6_bac-type"/>
</dbReference>
<evidence type="ECO:0000259" key="9">
    <source>
        <dbReference type="Pfam" id="PF00347"/>
    </source>
</evidence>
<evidence type="ECO:0000313" key="11">
    <source>
        <dbReference type="Proteomes" id="UP000184233"/>
    </source>
</evidence>
<keyword evidence="2 6" id="KW-0699">rRNA-binding</keyword>
<comment type="subunit">
    <text evidence="6">Part of the 50S ribosomal subunit.</text>
</comment>
<dbReference type="Gene3D" id="3.90.930.12">
    <property type="entry name" value="Ribosomal protein L6, alpha-beta domain"/>
    <property type="match status" value="2"/>
</dbReference>
<evidence type="ECO:0000256" key="3">
    <source>
        <dbReference type="ARBA" id="ARBA00022884"/>
    </source>
</evidence>
<evidence type="ECO:0000313" key="10">
    <source>
        <dbReference type="EMBL" id="OJX56700.1"/>
    </source>
</evidence>
<dbReference type="AlphaFoldDB" id="A0A1M3KWD0"/>
<dbReference type="SUPFAM" id="SSF56053">
    <property type="entry name" value="Ribosomal protein L6"/>
    <property type="match status" value="2"/>
</dbReference>
<comment type="caution">
    <text evidence="10">The sequence shown here is derived from an EMBL/GenBank/DDBJ whole genome shotgun (WGS) entry which is preliminary data.</text>
</comment>
<dbReference type="InterPro" id="IPR002358">
    <property type="entry name" value="Ribosomal_uL6_CS"/>
</dbReference>
<dbReference type="STRING" id="1895771.BGO89_09160"/>
<accession>A0A1M3KWD0</accession>
<evidence type="ECO:0000256" key="8">
    <source>
        <dbReference type="RuleBase" id="RU003870"/>
    </source>
</evidence>
<dbReference type="PIRSF" id="PIRSF002162">
    <property type="entry name" value="Ribosomal_L6"/>
    <property type="match status" value="1"/>
</dbReference>
<name>A0A1M3KWD0_9BACT</name>
<reference evidence="10 11" key="1">
    <citation type="submission" date="2016-09" db="EMBL/GenBank/DDBJ databases">
        <title>Genome-resolved meta-omics ties microbial dynamics to process performance in biotechnology for thiocyanate degradation.</title>
        <authorList>
            <person name="Kantor R.S."/>
            <person name="Huddy R.J."/>
            <person name="Iyer R."/>
            <person name="Thomas B.C."/>
            <person name="Brown C.T."/>
            <person name="Anantharaman K."/>
            <person name="Tringe S."/>
            <person name="Hettich R.L."/>
            <person name="Harrison S.T."/>
            <person name="Banfield J.F."/>
        </authorList>
    </citation>
    <scope>NUCLEOTIDE SEQUENCE [LARGE SCALE GENOMIC DNA]</scope>
    <source>
        <strain evidence="10">59-99</strain>
    </source>
</reference>
<feature type="domain" description="Large ribosomal subunit protein uL6 alpha-beta" evidence="9">
    <location>
        <begin position="91"/>
        <end position="164"/>
    </location>
</feature>
<proteinExistence type="inferred from homology"/>
<dbReference type="Pfam" id="PF00347">
    <property type="entry name" value="Ribosomal_L6"/>
    <property type="match status" value="2"/>
</dbReference>
<dbReference type="InterPro" id="IPR036789">
    <property type="entry name" value="Ribosomal_uL6-like_a/b-dom_sf"/>
</dbReference>
<evidence type="ECO:0000256" key="2">
    <source>
        <dbReference type="ARBA" id="ARBA00022730"/>
    </source>
</evidence>
<evidence type="ECO:0000256" key="6">
    <source>
        <dbReference type="HAMAP-Rule" id="MF_01365"/>
    </source>
</evidence>
<evidence type="ECO:0000256" key="1">
    <source>
        <dbReference type="ARBA" id="ARBA00009356"/>
    </source>
</evidence>
<dbReference type="HAMAP" id="MF_01365_B">
    <property type="entry name" value="Ribosomal_uL6_B"/>
    <property type="match status" value="1"/>
</dbReference>
<comment type="function">
    <text evidence="6 8">This protein binds to the 23S rRNA, and is important in its secondary structure. It is located near the subunit interface in the base of the L7/L12 stalk, and near the tRNA binding site of the peptidyltransferase center.</text>
</comment>
<dbReference type="GO" id="GO:0003735">
    <property type="term" value="F:structural constituent of ribosome"/>
    <property type="evidence" value="ECO:0007669"/>
    <property type="project" value="UniProtKB-UniRule"/>
</dbReference>
<evidence type="ECO:0000256" key="4">
    <source>
        <dbReference type="ARBA" id="ARBA00022980"/>
    </source>
</evidence>
<protein>
    <recommendedName>
        <fullName evidence="6">Large ribosomal subunit protein uL6</fullName>
    </recommendedName>
</protein>
<dbReference type="PANTHER" id="PTHR11655:SF14">
    <property type="entry name" value="LARGE RIBOSOMAL SUBUNIT PROTEIN UL6M"/>
    <property type="match status" value="1"/>
</dbReference>
<dbReference type="Proteomes" id="UP000184233">
    <property type="component" value="Unassembled WGS sequence"/>
</dbReference>
<keyword evidence="4 6" id="KW-0689">Ribosomal protein</keyword>
<dbReference type="FunFam" id="3.90.930.12:FF:000002">
    <property type="entry name" value="50S ribosomal protein L6"/>
    <property type="match status" value="1"/>
</dbReference>
<keyword evidence="5 6" id="KW-0687">Ribonucleoprotein</keyword>
<dbReference type="GO" id="GO:0019843">
    <property type="term" value="F:rRNA binding"/>
    <property type="evidence" value="ECO:0007669"/>
    <property type="project" value="UniProtKB-UniRule"/>
</dbReference>
<dbReference type="InterPro" id="IPR020040">
    <property type="entry name" value="Ribosomal_uL6_a/b-dom"/>
</dbReference>
<dbReference type="EMBL" id="MKVH01000024">
    <property type="protein sequence ID" value="OJX56700.1"/>
    <property type="molecule type" value="Genomic_DNA"/>
</dbReference>
<feature type="domain" description="Large ribosomal subunit protein uL6 alpha-beta" evidence="9">
    <location>
        <begin position="11"/>
        <end position="82"/>
    </location>
</feature>
<evidence type="ECO:0000256" key="5">
    <source>
        <dbReference type="ARBA" id="ARBA00023274"/>
    </source>
</evidence>
<keyword evidence="3 6" id="KW-0694">RNA-binding</keyword>
<evidence type="ECO:0000256" key="7">
    <source>
        <dbReference type="RuleBase" id="RU003869"/>
    </source>
</evidence>
<gene>
    <name evidence="6" type="primary">rplF</name>
    <name evidence="10" type="ORF">BGO89_09160</name>
</gene>
<dbReference type="FunFam" id="3.90.930.12:FF:000001">
    <property type="entry name" value="50S ribosomal protein L6"/>
    <property type="match status" value="1"/>
</dbReference>
<dbReference type="NCBIfam" id="TIGR03654">
    <property type="entry name" value="L6_bact"/>
    <property type="match status" value="1"/>
</dbReference>
<comment type="similarity">
    <text evidence="1 6 7">Belongs to the universal ribosomal protein uL6 family.</text>
</comment>
<organism evidence="10 11">
    <name type="scientific">Candidatus Kapaibacterium thiocyanatum</name>
    <dbReference type="NCBI Taxonomy" id="1895771"/>
    <lineage>
        <taxon>Bacteria</taxon>
        <taxon>Pseudomonadati</taxon>
        <taxon>Candidatus Kapaibacteriota</taxon>
        <taxon>Candidatus Kapaibacteriia</taxon>
        <taxon>Candidatus Kapaibacteriales</taxon>
        <taxon>Candidatus Kapaibacteriaceae</taxon>
        <taxon>Candidatus Kapaibacterium</taxon>
    </lineage>
</organism>
<dbReference type="GO" id="GO:0002181">
    <property type="term" value="P:cytoplasmic translation"/>
    <property type="evidence" value="ECO:0007669"/>
    <property type="project" value="TreeGrafter"/>
</dbReference>
<dbReference type="InterPro" id="IPR000702">
    <property type="entry name" value="Ribosomal_uL6-like"/>
</dbReference>
<dbReference type="PROSITE" id="PS00525">
    <property type="entry name" value="RIBOSOMAL_L6_1"/>
    <property type="match status" value="1"/>
</dbReference>
<dbReference type="PRINTS" id="PR00059">
    <property type="entry name" value="RIBOSOMALL6"/>
</dbReference>
<dbReference type="GO" id="GO:0022625">
    <property type="term" value="C:cytosolic large ribosomal subunit"/>
    <property type="evidence" value="ECO:0007669"/>
    <property type="project" value="UniProtKB-UniRule"/>
</dbReference>